<dbReference type="EMBL" id="JARKIB010000341">
    <property type="protein sequence ID" value="KAJ7713547.1"/>
    <property type="molecule type" value="Genomic_DNA"/>
</dbReference>
<dbReference type="AlphaFoldDB" id="A0AAD7H722"/>
<accession>A0AAD7H722</accession>
<feature type="chain" id="PRO_5042109318" evidence="3">
    <location>
        <begin position="22"/>
        <end position="818"/>
    </location>
</feature>
<organism evidence="4 5">
    <name type="scientific">Mycena metata</name>
    <dbReference type="NCBI Taxonomy" id="1033252"/>
    <lineage>
        <taxon>Eukaryota</taxon>
        <taxon>Fungi</taxon>
        <taxon>Dikarya</taxon>
        <taxon>Basidiomycota</taxon>
        <taxon>Agaricomycotina</taxon>
        <taxon>Agaricomycetes</taxon>
        <taxon>Agaricomycetidae</taxon>
        <taxon>Agaricales</taxon>
        <taxon>Marasmiineae</taxon>
        <taxon>Mycenaceae</taxon>
        <taxon>Mycena</taxon>
    </lineage>
</organism>
<proteinExistence type="predicted"/>
<feature type="region of interest" description="Disordered" evidence="2">
    <location>
        <begin position="409"/>
        <end position="522"/>
    </location>
</feature>
<feature type="compositionally biased region" description="Pro residues" evidence="2">
    <location>
        <begin position="196"/>
        <end position="207"/>
    </location>
</feature>
<keyword evidence="1" id="KW-0175">Coiled coil</keyword>
<dbReference type="Proteomes" id="UP001215598">
    <property type="component" value="Unassembled WGS sequence"/>
</dbReference>
<evidence type="ECO:0000256" key="3">
    <source>
        <dbReference type="SAM" id="SignalP"/>
    </source>
</evidence>
<keyword evidence="3" id="KW-0732">Signal</keyword>
<evidence type="ECO:0000313" key="4">
    <source>
        <dbReference type="EMBL" id="KAJ7713547.1"/>
    </source>
</evidence>
<comment type="caution">
    <text evidence="4">The sequence shown here is derived from an EMBL/GenBank/DDBJ whole genome shotgun (WGS) entry which is preliminary data.</text>
</comment>
<feature type="signal peptide" evidence="3">
    <location>
        <begin position="1"/>
        <end position="21"/>
    </location>
</feature>
<evidence type="ECO:0000256" key="2">
    <source>
        <dbReference type="SAM" id="MobiDB-lite"/>
    </source>
</evidence>
<feature type="compositionally biased region" description="Basic and acidic residues" evidence="2">
    <location>
        <begin position="447"/>
        <end position="477"/>
    </location>
</feature>
<evidence type="ECO:0000313" key="5">
    <source>
        <dbReference type="Proteomes" id="UP001215598"/>
    </source>
</evidence>
<gene>
    <name evidence="4" type="ORF">B0H16DRAFT_1702414</name>
</gene>
<feature type="compositionally biased region" description="Basic and acidic residues" evidence="2">
    <location>
        <begin position="409"/>
        <end position="419"/>
    </location>
</feature>
<keyword evidence="5" id="KW-1185">Reference proteome</keyword>
<feature type="region of interest" description="Disordered" evidence="2">
    <location>
        <begin position="190"/>
        <end position="215"/>
    </location>
</feature>
<feature type="coiled-coil region" evidence="1">
    <location>
        <begin position="695"/>
        <end position="750"/>
    </location>
</feature>
<protein>
    <submittedName>
        <fullName evidence="4">Uncharacterized protein</fullName>
    </submittedName>
</protein>
<evidence type="ECO:0000256" key="1">
    <source>
        <dbReference type="SAM" id="Coils"/>
    </source>
</evidence>
<sequence>MSTNFAASFLAVLTLMSYSAAASVVGRLTAARERTPQNDNPGSLLDCAPQMSSINPQEALYRKPEDCVQKDSQKGTIHPQETVHRGPVHLGVLVFHGKAYRLGPEETTQFVEPKPGVDISVVEGSGKQSAQSPQSPPNETAWSFIRALDTERGWCIGFSSGNSPAFSFAPQLTNCMKKERDLENLDNEELTLDYPPTDPTLAPPPPTTVTELGRLKPHPCTLPLPDSMSMSGISCTTRVLLVDVLPPSYPFLPFRTSNSKTPKFQIPFFTFSGPDPPPPALGSPGDVYVAPATNALYACMPVAGSGATLWTPWRAVGLSENGRSVFAPSLIRWGGQLKLTDPGLLAHPYFPAQVLWAQAFNGCFGWYAIKTVNKFRRDARLGELLGGRDLDAEGAAKVLVGCTLKEGEERAAAKEKEKGTVAGKKGVKRKASAMQEDEGEGEGEVGQAKDKSQDKREQGTEDKNDKSPKKKRAREEVEAPAGRSTRARSTAQHASQDREREGILSPLSTAPDAASGVGPAPAWDFNCQEWTSYYAKPRTRAAKEVQEQATVIARLEAQNAVLKGEVAEHWTLKMTVEELKRKNEALTAKLEGEMSVSPVPVQRNGGAGEGEMGQERVAFHPEFLDFMRETFASEAMKSCNSQRIAAEGSAAKAKLQVATLQSKLSHVDDAMDIDEEETPAAEEKLCTGHTVAAGAQELETTIRGLEAKIKEQKAEIDRVTTRATLAGICITEQQNKIMELEGRVARLTRTAHEETDLLKGLLATLNGVDRDAQGQCACFAYLFLLPSSSFAKPNTLHACVQEPPPSLLVARRDFLEDF</sequence>
<name>A0AAD7H722_9AGAR</name>
<reference evidence="4" key="1">
    <citation type="submission" date="2023-03" db="EMBL/GenBank/DDBJ databases">
        <title>Massive genome expansion in bonnet fungi (Mycena s.s.) driven by repeated elements and novel gene families across ecological guilds.</title>
        <authorList>
            <consortium name="Lawrence Berkeley National Laboratory"/>
            <person name="Harder C.B."/>
            <person name="Miyauchi S."/>
            <person name="Viragh M."/>
            <person name="Kuo A."/>
            <person name="Thoen E."/>
            <person name="Andreopoulos B."/>
            <person name="Lu D."/>
            <person name="Skrede I."/>
            <person name="Drula E."/>
            <person name="Henrissat B."/>
            <person name="Morin E."/>
            <person name="Kohler A."/>
            <person name="Barry K."/>
            <person name="LaButti K."/>
            <person name="Morin E."/>
            <person name="Salamov A."/>
            <person name="Lipzen A."/>
            <person name="Mereny Z."/>
            <person name="Hegedus B."/>
            <person name="Baldrian P."/>
            <person name="Stursova M."/>
            <person name="Weitz H."/>
            <person name="Taylor A."/>
            <person name="Grigoriev I.V."/>
            <person name="Nagy L.G."/>
            <person name="Martin F."/>
            <person name="Kauserud H."/>
        </authorList>
    </citation>
    <scope>NUCLEOTIDE SEQUENCE</scope>
    <source>
        <strain evidence="4">CBHHK182m</strain>
    </source>
</reference>